<keyword evidence="1" id="KW-1133">Transmembrane helix</keyword>
<feature type="transmembrane region" description="Helical" evidence="1">
    <location>
        <begin position="255"/>
        <end position="272"/>
    </location>
</feature>
<keyword evidence="1" id="KW-0812">Transmembrane</keyword>
<evidence type="ECO:0000313" key="3">
    <source>
        <dbReference type="EMBL" id="TDL81741.1"/>
    </source>
</evidence>
<feature type="transmembrane region" description="Helical" evidence="1">
    <location>
        <begin position="192"/>
        <end position="212"/>
    </location>
</feature>
<dbReference type="GO" id="GO:0016020">
    <property type="term" value="C:membrane"/>
    <property type="evidence" value="ECO:0007669"/>
    <property type="project" value="InterPro"/>
</dbReference>
<dbReference type="InterPro" id="IPR000620">
    <property type="entry name" value="EamA_dom"/>
</dbReference>
<proteinExistence type="predicted"/>
<name>A0A4R6ACL3_9RHOB</name>
<dbReference type="AlphaFoldDB" id="A0A4R6ACL3"/>
<organism evidence="3 4">
    <name type="scientific">Meridianimarinicoccus aquatilis</name>
    <dbReference type="NCBI Taxonomy" id="2552766"/>
    <lineage>
        <taxon>Bacteria</taxon>
        <taxon>Pseudomonadati</taxon>
        <taxon>Pseudomonadota</taxon>
        <taxon>Alphaproteobacteria</taxon>
        <taxon>Rhodobacterales</taxon>
        <taxon>Paracoccaceae</taxon>
        <taxon>Meridianimarinicoccus</taxon>
    </lineage>
</organism>
<dbReference type="OrthoDB" id="7165334at2"/>
<evidence type="ECO:0000313" key="4">
    <source>
        <dbReference type="Proteomes" id="UP000294562"/>
    </source>
</evidence>
<dbReference type="InterPro" id="IPR037185">
    <property type="entry name" value="EmrE-like"/>
</dbReference>
<dbReference type="Proteomes" id="UP000294562">
    <property type="component" value="Unassembled WGS sequence"/>
</dbReference>
<feature type="transmembrane region" description="Helical" evidence="1">
    <location>
        <begin position="136"/>
        <end position="153"/>
    </location>
</feature>
<accession>A0A4R6ACL3</accession>
<feature type="transmembrane region" description="Helical" evidence="1">
    <location>
        <begin position="218"/>
        <end position="243"/>
    </location>
</feature>
<feature type="transmembrane region" description="Helical" evidence="1">
    <location>
        <begin position="46"/>
        <end position="68"/>
    </location>
</feature>
<dbReference type="PANTHER" id="PTHR22911">
    <property type="entry name" value="ACYL-MALONYL CONDENSING ENZYME-RELATED"/>
    <property type="match status" value="1"/>
</dbReference>
<dbReference type="PANTHER" id="PTHR22911:SF135">
    <property type="entry name" value="BLR4310 PROTEIN"/>
    <property type="match status" value="1"/>
</dbReference>
<dbReference type="RefSeq" id="WP_133344656.1">
    <property type="nucleotide sequence ID" value="NZ_SMZO01000092.1"/>
</dbReference>
<keyword evidence="4" id="KW-1185">Reference proteome</keyword>
<keyword evidence="1" id="KW-0472">Membrane</keyword>
<feature type="transmembrane region" description="Helical" evidence="1">
    <location>
        <begin position="278"/>
        <end position="295"/>
    </location>
</feature>
<reference evidence="3 4" key="1">
    <citation type="submission" date="2019-03" db="EMBL/GenBank/DDBJ databases">
        <title>Rhodobacteraceae bacterium SM1902, a new member of the family Rhodobacteraceae isolated from Yantai.</title>
        <authorList>
            <person name="Sun Y."/>
        </authorList>
    </citation>
    <scope>NUCLEOTIDE SEQUENCE [LARGE SCALE GENOMIC DNA]</scope>
    <source>
        <strain evidence="3 4">SM1902</strain>
    </source>
</reference>
<gene>
    <name evidence="3" type="ORF">E2L05_19655</name>
</gene>
<dbReference type="Gene3D" id="1.10.3730.20">
    <property type="match status" value="2"/>
</dbReference>
<feature type="transmembrane region" description="Helical" evidence="1">
    <location>
        <begin position="111"/>
        <end position="129"/>
    </location>
</feature>
<protein>
    <submittedName>
        <fullName evidence="3">DMT family transporter</fullName>
    </submittedName>
</protein>
<feature type="domain" description="EamA" evidence="2">
    <location>
        <begin position="21"/>
        <end position="153"/>
    </location>
</feature>
<sequence length="302" mass="30871">MTRRGGRRTAHVPASGAENLRGAGLMVAAMAAFAVEDMFLKAAAASLPVGVVLMLFGLGGSIGFALLARLHGERLWHPAMATRSVGLRAVLEVIGRLGYTLAIAMTPLSSATAILQATPLVVVAGAALVFREKVGWRRWSAVVVGFAGVMVILKPAPGSFAAASLLAVIGMAGFAGRDLATRAAPKELSNRQLGLCGFGVLVPTGAALWAVMGGPAQFSVAALACVAGGTVIGVAAYTGLTAAMRVGDVSIVTPFRYSRLLFGVALGMLIFGERLDTSTVIGSLIVLAAGLYTLTRARKAPV</sequence>
<dbReference type="SUPFAM" id="SSF103481">
    <property type="entry name" value="Multidrug resistance efflux transporter EmrE"/>
    <property type="match status" value="2"/>
</dbReference>
<feature type="transmembrane region" description="Helical" evidence="1">
    <location>
        <begin position="159"/>
        <end position="180"/>
    </location>
</feature>
<evidence type="ECO:0000256" key="1">
    <source>
        <dbReference type="SAM" id="Phobius"/>
    </source>
</evidence>
<comment type="caution">
    <text evidence="3">The sequence shown here is derived from an EMBL/GenBank/DDBJ whole genome shotgun (WGS) entry which is preliminary data.</text>
</comment>
<dbReference type="Pfam" id="PF00892">
    <property type="entry name" value="EamA"/>
    <property type="match status" value="2"/>
</dbReference>
<feature type="domain" description="EamA" evidence="2">
    <location>
        <begin position="165"/>
        <end position="289"/>
    </location>
</feature>
<evidence type="ECO:0000259" key="2">
    <source>
        <dbReference type="Pfam" id="PF00892"/>
    </source>
</evidence>
<dbReference type="EMBL" id="SMZO01000092">
    <property type="protein sequence ID" value="TDL81741.1"/>
    <property type="molecule type" value="Genomic_DNA"/>
</dbReference>